<dbReference type="Proteomes" id="UP001238805">
    <property type="component" value="Chromosome"/>
</dbReference>
<feature type="compositionally biased region" description="Basic and acidic residues" evidence="1">
    <location>
        <begin position="62"/>
        <end position="72"/>
    </location>
</feature>
<dbReference type="RefSeq" id="WP_284874064.1">
    <property type="nucleotide sequence ID" value="NZ_CP126970.1"/>
</dbReference>
<sequence length="300" mass="31409">MNTPNNGPANPQPEYDWGQPRQTPQQPAHPRTDFGAKFEEISHKVGTGARKAGAQARASVEQTRRNLDTPDNRAKLHSTAQSAGGALKNPVLPAIVYAAVAILSLIAAFFPWFTMRVSSQMNVDLGFLGGTSGSQVIEGKINGFGLGEMTATTTSSTTVFGASEQGPSDAWSENITSLGVMGVTVAVILLLVIAALLAFRGSRLVGGVLAVVAGVGYFIGLLVYSGGRVWDSLEELSLAGGQIDQYGTVSNAISTDDSGLVTMVMVLAFVTTAVGIWQIIAARTSPATVAQGYPQQRPTR</sequence>
<keyword evidence="2" id="KW-0812">Transmembrane</keyword>
<name>A0ABY8VPH6_9CORY</name>
<evidence type="ECO:0000256" key="2">
    <source>
        <dbReference type="SAM" id="Phobius"/>
    </source>
</evidence>
<evidence type="ECO:0000256" key="1">
    <source>
        <dbReference type="SAM" id="MobiDB-lite"/>
    </source>
</evidence>
<evidence type="ECO:0008006" key="5">
    <source>
        <dbReference type="Google" id="ProtNLM"/>
    </source>
</evidence>
<feature type="transmembrane region" description="Helical" evidence="2">
    <location>
        <begin position="175"/>
        <end position="197"/>
    </location>
</feature>
<keyword evidence="2" id="KW-0472">Membrane</keyword>
<feature type="region of interest" description="Disordered" evidence="1">
    <location>
        <begin position="1"/>
        <end position="72"/>
    </location>
</feature>
<feature type="transmembrane region" description="Helical" evidence="2">
    <location>
        <begin position="91"/>
        <end position="113"/>
    </location>
</feature>
<reference evidence="3 4" key="1">
    <citation type="submission" date="2023-05" db="EMBL/GenBank/DDBJ databases">
        <title>Corynebacterium suedekumii sp. nov. and Corynebacterium breve sp. nov. isolated from raw cow's milk.</title>
        <authorList>
            <person name="Baer M.K."/>
            <person name="Mehl L."/>
            <person name="Hellmuth R."/>
            <person name="Marke G."/>
            <person name="Lipski A."/>
        </authorList>
    </citation>
    <scope>NUCLEOTIDE SEQUENCE [LARGE SCALE GENOMIC DNA]</scope>
    <source>
        <strain evidence="3 4">LM112</strain>
    </source>
</reference>
<evidence type="ECO:0000313" key="3">
    <source>
        <dbReference type="EMBL" id="WIM69470.1"/>
    </source>
</evidence>
<evidence type="ECO:0000313" key="4">
    <source>
        <dbReference type="Proteomes" id="UP001238805"/>
    </source>
</evidence>
<dbReference type="EMBL" id="CP126970">
    <property type="protein sequence ID" value="WIM69470.1"/>
    <property type="molecule type" value="Genomic_DNA"/>
</dbReference>
<keyword evidence="2" id="KW-1133">Transmembrane helix</keyword>
<organism evidence="3 4">
    <name type="scientific">Corynebacterium suedekumii</name>
    <dbReference type="NCBI Taxonomy" id="3049801"/>
    <lineage>
        <taxon>Bacteria</taxon>
        <taxon>Bacillati</taxon>
        <taxon>Actinomycetota</taxon>
        <taxon>Actinomycetes</taxon>
        <taxon>Mycobacteriales</taxon>
        <taxon>Corynebacteriaceae</taxon>
        <taxon>Corynebacterium</taxon>
    </lineage>
</organism>
<feature type="compositionally biased region" description="Basic and acidic residues" evidence="1">
    <location>
        <begin position="30"/>
        <end position="43"/>
    </location>
</feature>
<gene>
    <name evidence="3" type="ORF">QP029_09430</name>
</gene>
<feature type="transmembrane region" description="Helical" evidence="2">
    <location>
        <begin position="260"/>
        <end position="280"/>
    </location>
</feature>
<proteinExistence type="predicted"/>
<accession>A0ABY8VPH6</accession>
<keyword evidence="4" id="KW-1185">Reference proteome</keyword>
<protein>
    <recommendedName>
        <fullName evidence="5">ABC transporter permease</fullName>
    </recommendedName>
</protein>
<feature type="transmembrane region" description="Helical" evidence="2">
    <location>
        <begin position="204"/>
        <end position="224"/>
    </location>
</feature>